<keyword evidence="1" id="KW-0732">Signal</keyword>
<dbReference type="InterPro" id="IPR046634">
    <property type="entry name" value="DUF6746"/>
</dbReference>
<dbReference type="RefSeq" id="WP_084178557.1">
    <property type="nucleotide sequence ID" value="NZ_CP023018.1"/>
</dbReference>
<organism evidence="2 3">
    <name type="scientific">Ectothiorhodosinus mongolicus</name>
    <dbReference type="NCBI Taxonomy" id="233100"/>
    <lineage>
        <taxon>Bacteria</taxon>
        <taxon>Pseudomonadati</taxon>
        <taxon>Pseudomonadota</taxon>
        <taxon>Gammaproteobacteria</taxon>
        <taxon>Chromatiales</taxon>
        <taxon>Ectothiorhodospiraceae</taxon>
        <taxon>Ectothiorhodosinus</taxon>
    </lineage>
</organism>
<name>A0A1R3VM05_9GAMM</name>
<dbReference type="Pfam" id="PF20531">
    <property type="entry name" value="DUF6746"/>
    <property type="match status" value="1"/>
</dbReference>
<reference evidence="2 3" key="1">
    <citation type="submission" date="2017-01" db="EMBL/GenBank/DDBJ databases">
        <authorList>
            <person name="Mah S.A."/>
            <person name="Swanson W.J."/>
            <person name="Moy G.W."/>
            <person name="Vacquier V.D."/>
        </authorList>
    </citation>
    <scope>NUCLEOTIDE SEQUENCE [LARGE SCALE GENOMIC DNA]</scope>
    <source>
        <strain evidence="2 3">M9</strain>
    </source>
</reference>
<sequence length="124" mass="13655">MKKMFLALLLLVPLMPLAGVALADARVDHFKGLPAPTLDAALTNLAEYNQRLGTVLAEPMNTARSAEVHEITYTLENALQRLTLELAELADVLEEVHVGSEANDFSTIEEKGQEYLQTVRKLIP</sequence>
<dbReference type="EMBL" id="FTPK01000001">
    <property type="protein sequence ID" value="SIT65620.1"/>
    <property type="molecule type" value="Genomic_DNA"/>
</dbReference>
<accession>A0A1R3VM05</accession>
<dbReference type="AlphaFoldDB" id="A0A1R3VM05"/>
<evidence type="ECO:0008006" key="4">
    <source>
        <dbReference type="Google" id="ProtNLM"/>
    </source>
</evidence>
<evidence type="ECO:0000313" key="3">
    <source>
        <dbReference type="Proteomes" id="UP000223759"/>
    </source>
</evidence>
<evidence type="ECO:0000313" key="2">
    <source>
        <dbReference type="EMBL" id="SIT65620.1"/>
    </source>
</evidence>
<dbReference type="Proteomes" id="UP000223759">
    <property type="component" value="Unassembled WGS sequence"/>
</dbReference>
<gene>
    <name evidence="2" type="ORF">SAMN05216526_0068</name>
</gene>
<keyword evidence="3" id="KW-1185">Reference proteome</keyword>
<proteinExistence type="predicted"/>
<evidence type="ECO:0000256" key="1">
    <source>
        <dbReference type="SAM" id="SignalP"/>
    </source>
</evidence>
<dbReference type="OrthoDB" id="5975812at2"/>
<dbReference type="STRING" id="233100.SAMN05216526_0068"/>
<feature type="chain" id="PRO_5013385935" description="Cytochrome b562" evidence="1">
    <location>
        <begin position="24"/>
        <end position="124"/>
    </location>
</feature>
<protein>
    <recommendedName>
        <fullName evidence="4">Cytochrome b562</fullName>
    </recommendedName>
</protein>
<feature type="signal peptide" evidence="1">
    <location>
        <begin position="1"/>
        <end position="23"/>
    </location>
</feature>